<dbReference type="EMBL" id="CP024915">
    <property type="protein sequence ID" value="AUZ87961.1"/>
    <property type="molecule type" value="Genomic_DNA"/>
</dbReference>
<dbReference type="Gene3D" id="2.40.128.110">
    <property type="entry name" value="Lipid/polyisoprenoid-binding, YceI-like"/>
    <property type="match status" value="1"/>
</dbReference>
<protein>
    <submittedName>
        <fullName evidence="3">Polyisoprenoid-binding protein</fullName>
    </submittedName>
</protein>
<dbReference type="Pfam" id="PF04264">
    <property type="entry name" value="YceI"/>
    <property type="match status" value="1"/>
</dbReference>
<dbReference type="PANTHER" id="PTHR34406:SF1">
    <property type="entry name" value="PROTEIN YCEI"/>
    <property type="match status" value="1"/>
</dbReference>
<evidence type="ECO:0000256" key="1">
    <source>
        <dbReference type="ARBA" id="ARBA00008812"/>
    </source>
</evidence>
<evidence type="ECO:0000259" key="2">
    <source>
        <dbReference type="SMART" id="SM00867"/>
    </source>
</evidence>
<comment type="similarity">
    <text evidence="1">Belongs to the UPF0312 family.</text>
</comment>
<dbReference type="SMART" id="SM00867">
    <property type="entry name" value="YceI"/>
    <property type="match status" value="1"/>
</dbReference>
<name>A0A2L0UFE1_9MICC</name>
<dbReference type="RefSeq" id="WP_133081160.1">
    <property type="nucleotide sequence ID" value="NZ_CP024915.1"/>
</dbReference>
<reference evidence="3 4" key="1">
    <citation type="submission" date="2017-11" db="EMBL/GenBank/DDBJ databases">
        <title>Draft genome of Arthrobacter agilis strain UMCV2, a plant growth-promoting rhizobacterium and biocontrol capacity of phytopathogenic fungi.</title>
        <authorList>
            <person name="Martinez-Camara R."/>
            <person name="Santoyo G."/>
            <person name="Moreno-Hagelsieb G."/>
            <person name="Valencia-Cantero E."/>
        </authorList>
    </citation>
    <scope>NUCLEOTIDE SEQUENCE [LARGE SCALE GENOMIC DNA]</scope>
    <source>
        <strain evidence="3 4">UMCV2</strain>
    </source>
</reference>
<dbReference type="Proteomes" id="UP000239187">
    <property type="component" value="Chromosome"/>
</dbReference>
<evidence type="ECO:0000313" key="4">
    <source>
        <dbReference type="Proteomes" id="UP000239187"/>
    </source>
</evidence>
<proteinExistence type="inferred from homology"/>
<gene>
    <name evidence="3" type="ORF">CVO76_10240</name>
</gene>
<accession>A0A2L0UFE1</accession>
<dbReference type="PANTHER" id="PTHR34406">
    <property type="entry name" value="PROTEIN YCEI"/>
    <property type="match status" value="1"/>
</dbReference>
<sequence>MTVPSGLTSGTWSFDPAHSEVGFSVRHAGISKVRGSFKDVDASLTVGSSLEDSSITATIRTASFTSGDENRDGHVKGADFFDVEQFPEMTFVSTSHTGSGETYEIHGDLTIRGITKAVVLDAEFNGVAVDPFGATRAGVSASTTISRKDFGLTWNAALEAGGVLVGDKVTITIEAAFVAPAVVTV</sequence>
<evidence type="ECO:0000313" key="3">
    <source>
        <dbReference type="EMBL" id="AUZ87961.1"/>
    </source>
</evidence>
<feature type="domain" description="Lipid/polyisoprenoid-binding YceI-like" evidence="2">
    <location>
        <begin position="11"/>
        <end position="178"/>
    </location>
</feature>
<dbReference type="InterPro" id="IPR007372">
    <property type="entry name" value="Lipid/polyisoprenoid-bd_YceI"/>
</dbReference>
<dbReference type="SUPFAM" id="SSF101874">
    <property type="entry name" value="YceI-like"/>
    <property type="match status" value="1"/>
</dbReference>
<dbReference type="AlphaFoldDB" id="A0A2L0UFE1"/>
<organism evidence="3 4">
    <name type="scientific">Arthrobacter agilis</name>
    <dbReference type="NCBI Taxonomy" id="37921"/>
    <lineage>
        <taxon>Bacteria</taxon>
        <taxon>Bacillati</taxon>
        <taxon>Actinomycetota</taxon>
        <taxon>Actinomycetes</taxon>
        <taxon>Micrococcales</taxon>
        <taxon>Micrococcaceae</taxon>
        <taxon>Arthrobacter</taxon>
    </lineage>
</organism>
<dbReference type="InterPro" id="IPR036761">
    <property type="entry name" value="TTHA0802/YceI-like_sf"/>
</dbReference>